<organism evidence="1">
    <name type="scientific">marine sediment metagenome</name>
    <dbReference type="NCBI Taxonomy" id="412755"/>
    <lineage>
        <taxon>unclassified sequences</taxon>
        <taxon>metagenomes</taxon>
        <taxon>ecological metagenomes</taxon>
    </lineage>
</organism>
<accession>A0A0F9VWX5</accession>
<proteinExistence type="predicted"/>
<dbReference type="EMBL" id="LAZR01000271">
    <property type="protein sequence ID" value="KKN77961.1"/>
    <property type="molecule type" value="Genomic_DNA"/>
</dbReference>
<comment type="caution">
    <text evidence="1">The sequence shown here is derived from an EMBL/GenBank/DDBJ whole genome shotgun (WGS) entry which is preliminary data.</text>
</comment>
<reference evidence="1" key="1">
    <citation type="journal article" date="2015" name="Nature">
        <title>Complex archaea that bridge the gap between prokaryotes and eukaryotes.</title>
        <authorList>
            <person name="Spang A."/>
            <person name="Saw J.H."/>
            <person name="Jorgensen S.L."/>
            <person name="Zaremba-Niedzwiedzka K."/>
            <person name="Martijn J."/>
            <person name="Lind A.E."/>
            <person name="van Eijk R."/>
            <person name="Schleper C."/>
            <person name="Guy L."/>
            <person name="Ettema T.J."/>
        </authorList>
    </citation>
    <scope>NUCLEOTIDE SEQUENCE</scope>
</reference>
<protein>
    <recommendedName>
        <fullName evidence="2">GH16 domain-containing protein</fullName>
    </recommendedName>
</protein>
<dbReference type="AlphaFoldDB" id="A0A0F9VWX5"/>
<gene>
    <name evidence="1" type="ORF">LCGC14_0355260</name>
</gene>
<name>A0A0F9VWX5_9ZZZZ</name>
<evidence type="ECO:0008006" key="2">
    <source>
        <dbReference type="Google" id="ProtNLM"/>
    </source>
</evidence>
<sequence>MSDVLHNVLHRFDKGISTVRADNPLAAMPYLDPTDWAIRFEDFLTNYDVSQVDSEWTFTLENACADAIVGPTGVMTLTNGGTDNDSGLLQADNQPWQTNSKPMLYECRAKLDKASGGDIAQSEMFIGLSSNETGTNFMNAGGTAREMDDAIGFIKYDGKATMDCMQGEANTFSTEVDAFTLVDDTWTVFTWYYDGSSSTKFWVNDDLKATLTSNVATSVMGPSFFVKDGEGKAQVLSVDYFLIAARR</sequence>
<evidence type="ECO:0000313" key="1">
    <source>
        <dbReference type="EMBL" id="KKN77961.1"/>
    </source>
</evidence>